<feature type="region of interest" description="Disordered" evidence="1">
    <location>
        <begin position="887"/>
        <end position="999"/>
    </location>
</feature>
<evidence type="ECO:0000313" key="2">
    <source>
        <dbReference type="EMBL" id="EDY16742.1"/>
    </source>
</evidence>
<feature type="compositionally biased region" description="Low complexity" evidence="1">
    <location>
        <begin position="237"/>
        <end position="272"/>
    </location>
</feature>
<feature type="compositionally biased region" description="Polar residues" evidence="1">
    <location>
        <begin position="701"/>
        <end position="718"/>
    </location>
</feature>
<keyword evidence="3" id="KW-1185">Reference proteome</keyword>
<dbReference type="AlphaFoldDB" id="B4D9Y8"/>
<feature type="compositionally biased region" description="Acidic residues" evidence="1">
    <location>
        <begin position="1"/>
        <end position="12"/>
    </location>
</feature>
<name>B4D9Y8_9BACT</name>
<feature type="compositionally biased region" description="Pro residues" evidence="1">
    <location>
        <begin position="330"/>
        <end position="345"/>
    </location>
</feature>
<feature type="compositionally biased region" description="Low complexity" evidence="1">
    <location>
        <begin position="297"/>
        <end position="329"/>
    </location>
</feature>
<feature type="region of interest" description="Disordered" evidence="1">
    <location>
        <begin position="819"/>
        <end position="870"/>
    </location>
</feature>
<feature type="region of interest" description="Disordered" evidence="1">
    <location>
        <begin position="230"/>
        <end position="348"/>
    </location>
</feature>
<feature type="compositionally biased region" description="Low complexity" evidence="1">
    <location>
        <begin position="48"/>
        <end position="62"/>
    </location>
</feature>
<accession>B4D9Y8</accession>
<reference evidence="2 3" key="1">
    <citation type="journal article" date="2011" name="J. Bacteriol.">
        <title>Genome sequence of Chthoniobacter flavus Ellin428, an aerobic heterotrophic soil bacterium.</title>
        <authorList>
            <person name="Kant R."/>
            <person name="van Passel M.W."/>
            <person name="Palva A."/>
            <person name="Lucas S."/>
            <person name="Lapidus A."/>
            <person name="Glavina Del Rio T."/>
            <person name="Dalin E."/>
            <person name="Tice H."/>
            <person name="Bruce D."/>
            <person name="Goodwin L."/>
            <person name="Pitluck S."/>
            <person name="Larimer F.W."/>
            <person name="Land M.L."/>
            <person name="Hauser L."/>
            <person name="Sangwan P."/>
            <person name="de Vos W.M."/>
            <person name="Janssen P.H."/>
            <person name="Smidt H."/>
        </authorList>
    </citation>
    <scope>NUCLEOTIDE SEQUENCE [LARGE SCALE GENOMIC DNA]</scope>
    <source>
        <strain evidence="2 3">Ellin428</strain>
    </source>
</reference>
<feature type="region of interest" description="Disordered" evidence="1">
    <location>
        <begin position="659"/>
        <end position="767"/>
    </location>
</feature>
<dbReference type="InParanoid" id="B4D9Y8"/>
<gene>
    <name evidence="2" type="ORF">CfE428DRAFT_5705</name>
</gene>
<organism evidence="2 3">
    <name type="scientific">Chthoniobacter flavus Ellin428</name>
    <dbReference type="NCBI Taxonomy" id="497964"/>
    <lineage>
        <taxon>Bacteria</taxon>
        <taxon>Pseudomonadati</taxon>
        <taxon>Verrucomicrobiota</taxon>
        <taxon>Spartobacteria</taxon>
        <taxon>Chthoniobacterales</taxon>
        <taxon>Chthoniobacteraceae</taxon>
        <taxon>Chthoniobacter</taxon>
    </lineage>
</organism>
<dbReference type="EMBL" id="ABVL01000028">
    <property type="protein sequence ID" value="EDY16742.1"/>
    <property type="molecule type" value="Genomic_DNA"/>
</dbReference>
<dbReference type="eggNOG" id="ENOG5033EDF">
    <property type="taxonomic scope" value="Bacteria"/>
</dbReference>
<feature type="compositionally biased region" description="Low complexity" evidence="1">
    <location>
        <begin position="820"/>
        <end position="833"/>
    </location>
</feature>
<feature type="compositionally biased region" description="Low complexity" evidence="1">
    <location>
        <begin position="939"/>
        <end position="952"/>
    </location>
</feature>
<protein>
    <submittedName>
        <fullName evidence="2">Uncharacterized protein</fullName>
    </submittedName>
</protein>
<feature type="region of interest" description="Disordered" evidence="1">
    <location>
        <begin position="1"/>
        <end position="71"/>
    </location>
</feature>
<comment type="caution">
    <text evidence="2">The sequence shown here is derived from an EMBL/GenBank/DDBJ whole genome shotgun (WGS) entry which is preliminary data.</text>
</comment>
<proteinExistence type="predicted"/>
<evidence type="ECO:0000313" key="3">
    <source>
        <dbReference type="Proteomes" id="UP000005824"/>
    </source>
</evidence>
<dbReference type="Proteomes" id="UP000005824">
    <property type="component" value="Unassembled WGS sequence"/>
</dbReference>
<feature type="compositionally biased region" description="Basic and acidic residues" evidence="1">
    <location>
        <begin position="838"/>
        <end position="852"/>
    </location>
</feature>
<dbReference type="RefSeq" id="WP_006983026.1">
    <property type="nucleotide sequence ID" value="NZ_ABVL01000028.1"/>
</dbReference>
<sequence>MGDPFSDSDPEAMDAAPPTSTAPTLDDATIKASDLAQRGLDHYTTPWSDDSIPDAPDASDIPNAPLTAPSFETLPRVTTPADAASSFVTLPYVTTPSASSGAALTLMNGSPGAGPDALPSSPADPVAAAQRDYQSARQVAGQSMLATRQKLLNLGFTVPDDALADPAALHTAIQSRINAALADPSANQISPFGPARLTPQSQALRNGLADLGNRAASIISDHAGTLDDLRSSYSALQSASQPPTTRPPTSASPDRGSASQPPTASPPTSASPDRGSASRPAPVGPQAIDSPDQAAASQPLTTPSQPITSQTPANAAQPQSAAPQQNATSPPAPTAPPSPAAPPPQRITGLSNLLWRTDLTTSHTFEKSIEGVLQWSKALPDWAEQIMPFAVSVGPNLLPVGVGLQKIANQTNAIATLQRRTQQQEAALRGEPVMDDSGKMVQLDTPSTGTRVVSNVVGGLVGSAPGIVMGGIPGLLTLGTQTAASASAEAQDQTKAAGGSDSAAAKAGFVAALKTLPSTLLFAGAGGLTGKILKNIVPLEASPLTRAAVALVTGSAVNVAAGAGGKILAGENRAPTLDDLVHSMIFAAHGAASDYQFQKQLATAQSILTGQHPQVAIIDGIAEGAGGRYTPEQQAQARPYAQALRAVAADFLQKARGGRSVIDHEGPAAASPADRGGAGAELPAGREGSGAESGPYGADSKASSGLTSQSPPVGQSLSEGPVPPVSTSSQSFPPSNPAAPRGQSSTAPDAMAAPPTPPGPERAWGVTEADKGTRVASRSGITGTLGDANSQRAAIQDANGNYHLFDAADVRPAAPNVPRGTAANPNTPANPGPWGEVTDAHRGLPIETRDGRTGTLAAGPLPNTPNPNVAIRDAQGKLQTVPQAETRLAGSVGGDAPPRETRGTPPGAPAQSAPNAASTGVEPRISAASKTPPEGVNADPSTETDITSSDTTPADAKTHSSSSPANVSVLPDGNGGNGQGPKMAAPNSGPNPPVASLGKNIPTVRNAAWFENVAAQATRNPSSDTLVLGHFSRTGTTYTKVAAHYGASYLKIENWGAVTKGLSQNEIWMINETFLKQQIRQGKEILFSHDPQSARRGSFFEREVDFLRHLGYHFQLKNQWTWEAVR</sequence>
<evidence type="ECO:0000256" key="1">
    <source>
        <dbReference type="SAM" id="MobiDB-lite"/>
    </source>
</evidence>